<feature type="domain" description="Cadherin" evidence="18">
    <location>
        <begin position="1217"/>
        <end position="1320"/>
    </location>
</feature>
<feature type="domain" description="Cadherin" evidence="18">
    <location>
        <begin position="2362"/>
        <end position="2463"/>
    </location>
</feature>
<dbReference type="FunFam" id="2.10.25.10:FF:000125">
    <property type="entry name" value="Neurogenic locus notch protein-like"/>
    <property type="match status" value="1"/>
</dbReference>
<feature type="disulfide bond" evidence="13">
    <location>
        <begin position="3316"/>
        <end position="3325"/>
    </location>
</feature>
<dbReference type="SMART" id="SM00179">
    <property type="entry name" value="EGF_CA"/>
    <property type="match status" value="4"/>
</dbReference>
<dbReference type="CDD" id="cd00054">
    <property type="entry name" value="EGF_CA"/>
    <property type="match status" value="5"/>
</dbReference>
<feature type="domain" description="Cadherin" evidence="18">
    <location>
        <begin position="1835"/>
        <end position="1942"/>
    </location>
</feature>
<dbReference type="SUPFAM" id="SSF57196">
    <property type="entry name" value="EGF/Laminin"/>
    <property type="match status" value="4"/>
</dbReference>
<feature type="domain" description="Cadherin" evidence="18">
    <location>
        <begin position="57"/>
        <end position="157"/>
    </location>
</feature>
<feature type="domain" description="Cadherin" evidence="18">
    <location>
        <begin position="2260"/>
        <end position="2361"/>
    </location>
</feature>
<dbReference type="FunFam" id="2.60.40.60:FF:000020">
    <property type="entry name" value="Dachsous cadherin-related 1b"/>
    <property type="match status" value="5"/>
</dbReference>
<feature type="domain" description="EGF-like" evidence="17">
    <location>
        <begin position="3328"/>
        <end position="3364"/>
    </location>
</feature>
<feature type="domain" description="Cadherin" evidence="18">
    <location>
        <begin position="1732"/>
        <end position="1834"/>
    </location>
</feature>
<feature type="region of interest" description="Disordered" evidence="14">
    <location>
        <begin position="3515"/>
        <end position="3535"/>
    </location>
</feature>
<dbReference type="PANTHER" id="PTHR24027">
    <property type="entry name" value="CADHERIN-23"/>
    <property type="match status" value="1"/>
</dbReference>
<dbReference type="PROSITE" id="PS00010">
    <property type="entry name" value="ASX_HYDROXYL"/>
    <property type="match status" value="2"/>
</dbReference>
<dbReference type="FunFam" id="2.60.40.60:FF:000059">
    <property type="entry name" value="FAT atypical cadherin 3"/>
    <property type="match status" value="1"/>
</dbReference>
<dbReference type="PROSITE" id="PS01187">
    <property type="entry name" value="EGF_CA"/>
    <property type="match status" value="1"/>
</dbReference>
<dbReference type="SMART" id="SM00112">
    <property type="entry name" value="CA"/>
    <property type="match status" value="28"/>
</dbReference>
<dbReference type="SUPFAM" id="SSF49313">
    <property type="entry name" value="Cadherin-like"/>
    <property type="match status" value="28"/>
</dbReference>
<evidence type="ECO:0000256" key="7">
    <source>
        <dbReference type="ARBA" id="ARBA00022889"/>
    </source>
</evidence>
<keyword evidence="9 15" id="KW-0472">Membrane</keyword>
<dbReference type="InterPro" id="IPR001881">
    <property type="entry name" value="EGF-like_Ca-bd_dom"/>
</dbReference>
<dbReference type="Pfam" id="PF02210">
    <property type="entry name" value="Laminin_G_2"/>
    <property type="match status" value="1"/>
</dbReference>
<feature type="domain" description="Cadherin" evidence="18">
    <location>
        <begin position="694"/>
        <end position="799"/>
    </location>
</feature>
<dbReference type="GO" id="GO:0001736">
    <property type="term" value="P:establishment of planar polarity"/>
    <property type="evidence" value="ECO:0007669"/>
    <property type="project" value="UniProtKB-ARBA"/>
</dbReference>
<dbReference type="PROSITE" id="PS00022">
    <property type="entry name" value="EGF_1"/>
    <property type="match status" value="4"/>
</dbReference>
<evidence type="ECO:0000256" key="14">
    <source>
        <dbReference type="SAM" id="MobiDB-lite"/>
    </source>
</evidence>
<dbReference type="InterPro" id="IPR001791">
    <property type="entry name" value="Laminin_G"/>
</dbReference>
<feature type="domain" description="Cadherin" evidence="18">
    <location>
        <begin position="2044"/>
        <end position="2151"/>
    </location>
</feature>
<feature type="compositionally biased region" description="Polar residues" evidence="14">
    <location>
        <begin position="3791"/>
        <end position="3807"/>
    </location>
</feature>
<dbReference type="FunFam" id="2.60.40.60:FF:000084">
    <property type="entry name" value="FAT atypical cadherin 3"/>
    <property type="match status" value="1"/>
</dbReference>
<dbReference type="GO" id="GO:0007163">
    <property type="term" value="P:establishment or maintenance of cell polarity"/>
    <property type="evidence" value="ECO:0007669"/>
    <property type="project" value="UniProtKB-ARBA"/>
</dbReference>
<dbReference type="GO" id="GO:0007156">
    <property type="term" value="P:homophilic cell adhesion via plasma membrane adhesion molecules"/>
    <property type="evidence" value="ECO:0007669"/>
    <property type="project" value="InterPro"/>
</dbReference>
<dbReference type="FunFam" id="2.60.40.60:FF:000058">
    <property type="entry name" value="FAT atypical cadherin 3"/>
    <property type="match status" value="1"/>
</dbReference>
<evidence type="ECO:0000256" key="1">
    <source>
        <dbReference type="ARBA" id="ARBA00004167"/>
    </source>
</evidence>
<dbReference type="GO" id="GO:0008104">
    <property type="term" value="P:intracellular protein localization"/>
    <property type="evidence" value="ECO:0007669"/>
    <property type="project" value="UniProtKB-ARBA"/>
</dbReference>
<dbReference type="SMART" id="SM00282">
    <property type="entry name" value="LamG"/>
    <property type="match status" value="1"/>
</dbReference>
<dbReference type="FunFam" id="2.60.40.60:FF:000037">
    <property type="entry name" value="FAT atypical cadherin 1"/>
    <property type="match status" value="1"/>
</dbReference>
<dbReference type="Pfam" id="PF00008">
    <property type="entry name" value="EGF"/>
    <property type="match status" value="3"/>
</dbReference>
<sequence>MDLETGALTVAGLLDREKVARYNLNLTVYDLGKPQRSASRLVVVTLVDENDNAPNFDKPAYSFFLPENVANGTSVYELRAQDPDEGTNGVVTYSLATDTKDFRLDPVNGRLSVAWPLDHETHDVYELRVVATDGGARSAHAYVTIQVANINDCPPVFPTERSTAVRVPEDLPVGALVTLVTAHDPDSPRLRYTLMGGHEGIFELDADTAALRLAAKLDYETRPAYNITVRATDDGTPPLSASTHVIVQVVDVDENVHAPVFMKDVEQAQVLESAPPHTLVATFSAVDGDHNPADAAITYSLVGSEGRGVFYIDQKGSIYTSSWLDRETVSRYWLSVRAQDSGTVPKHATLHVYVEVVDVNDHRPLSSWPVYWPGVAENSPPDTVVVTVDASDPDPGANITYNITAGNPQLLFTIDSTTGEIRTTARRLDRERQAEHVLEVTISDGDDPSTALSSTTYVAVNVQDENDHAPVFLERLYKFYVPVIAHHNPQMDESVLDNDYIEDMPIGQVVAVDEDEDDNGNVSYRIDSTKFHGLFKIHPKTGVISAKAGLDPREDYEFTVQAIDNGRPQKSNSCLVLVNLVPILKTSPHPPVIREQPEVRVTVLESDPIGHHVTLIEANDDDGDQLWFDIIGGDIENMFTVGRDTGSVMVAGHLDAELKSLYNLTISVTDGVHVVTTQLIVSVLDVNDYRPAFSAPNYEVEVGENTAPGTTIFTLTASDPDSDQHLTFTLINTAHTSSAAKFRVSPMSGDIVLYEPLDREVQEEHILTVGVKDGIPPTKSNYARVNIKVRDYNDHSPQFLATLYNGTVTETATIGTTVAEVIAIDRDKGANGHIMYSIVSGNIGGVFSLDPETGIISLARAVDRQEMPEYWLAVRGSDNGSPPRHSHVNVNIHVKIANGAPPRFLKKVYVFEVSEAAHMGDYLGILEAESRLGVVFSFIGESRRNPFAINPASGMVSLDTPVDFEEVQSYNFTVLASSMNGQEATAQLIINIRDENDNPPYFTQSSYSGHISEAAAVNSVVLMEDNSPLVISARDKDSDQNSNLVFTILEEEARMYFTIDSSTGAIRTVGPLDHEVVAKVRFSVKVHDNGQPRLSASTTASVAITITDINDVPPRFLLQEYNATLLTPTQRDVSVVHLNATDLDFDGKANLEYEIADGNKDGKFKINAKTGLLTVNDSSNLASHYQLKVTVNDGQFASSAAVNIHVEPIPQTGLRFSEEKYFAAVEENSTRVDKVAMVHVLGSNLNEHLRFSILNPTDMFTIGDTSGVIQTTGKPFDREVQDNYLLVIEVRSVVHTTPARVAHVQVHVVVTDKNDNAPIFVNTPYYGVISVDAKKHQIIFRVHATDFDADENRDVRYELQRGNGEVFAVSRSTGEISLKQTLEGLKSEYELLISAYDGGSPPLSSQVPVRLKVVDRSQPIFDRQFYSASVAENAESHTPIVTVTAHSQLNRKLIYTVVGGNEHQTFAMEHEEGLIRVQDGLDYETQNSYQLTVRATDSYSGKWAEVVVSVQVTDVNDNPPEFLQHFYNITVSEATAIATPVLTVTTSDEDTGPNAGVSYRLMGLNGTLPKNFYMEGDSGVLILKQGLDRETVPIHHFLVQAIDKGTPPLSSTAHILVTVLDMNDNPPVFEQQAQHCLVTEDASRGHFVTLVSASDDDVGDVNKLTYTIVDGNDLQVFAINSASGIITVWNSQKLGESDEHILNVSVSDGVFTAYTRVVVTITPVNAHSPTFKVAQYDASIQENSAIKTTVAHVSARDGDSGRYGDVTYHFIGDDAHKFFRINENTGDVWTSEIFDREERAEFAFTVMAMDIGGRTGFTTLHISVDDVNDNKPIFMQSDYKAIIRSNATAGSVVMKVVAGDADAGENGTVSYRFHSSALPDTMAAFSLNSVTGEVTMKRNARDLGSSVFEFFIEGRDNGRPVLHSNVAVLLRIVDVDVRPPEFLSRIYTLTVSEDTPPGTHIGSVGARYDGELEYTVEWGGHEISPPVSVSSEGTLTLTSLLDREDVRRLSLIVTAMPVDKPELAASTNVVIEVQDVNDESPTFESEKYYVSVAENTPSGSNVVKVFANDRDAGSNSEIRYILEEQSPLVEEPLFTLDPYSGWLSLNQELDAETKSKYELKVLARDNGSPQKNSTTSIIIEVIDYNDNAPQFVKKSYHAAVKENALPGTVVVQLEVIDVDLGGGALDGEVGQGIVYYLTSGNAFQHFHVRSGGQIYVAKTLDRESVDHYTLEVTATDGVFVAKSWVYIEILDVNDNGPLCTTPMYHHTISESALPGTLLLRVSATDRDLSPKLQFYLTGQGAGMFAIDVDSGQLSVAKPLDRERQSHFLLKATVKDGGNLDWECTCQVEIEVTDVNDNPPIFSMPSYSINVPENSPENLLLLKVHASDPDKGINRKVTYALEGEDIFLIDRQTGILSVIETLDRESRAMYNLTLIATDHGSPSLSSRTNILVLVSDINDNPPEFASHTYFTTVTESANTGSDIVRVLATSRDSGKNAEITYSIIGGNEHRKFAIHPKTGVVSILDPLDYERAHSYQLTVQATDGGEPPLSNHATINVTVTDINDNEPIFLQNSYSVIVNEAAIIGERLIQVVATDLDSLANGRITYGIANGDPNHQFRIDQLSGWVSVAGPLDRESIASYNLEVIALDQGIPQRSGSVMVNIEVSDANDNPPVFVETNHTAYVQEDKPVNHLVFKFDVIDGDDDAAHNGGPFTFEIRSGNDNTAFRITQDGHLRTATKFNHKVQGHYRLQIRVYDNGRPPLFSETWIDVKIIEESRYHPVVFPLHVTVFVHTGEYFGGVLGKVKAADEDPYDTLTYSIMPDPLGVNTRYFTINPRDGTLSAQGGLDEGSYTVNISVTDGKFTTFSEAEAEVVDISDDMVESAVIVQLAGATPEEFLLSYRRSFHRGVKNLLNAKSRDVIILSLQNSHARARRDSKKKSVGKSIFEQGDLDVLFVVRKSSSDYYPRNFVRKKISSGRQTLESVLGLHVIGVLEDECTDNTCENGLCEERIVLDDEEVAITTDTMSFVSLRHHHESKCICPNGFSGARCDIVVNQCAHKPCPSYKKCIPDSSRLGYVCLCPEGLVGATCKQNKSSCIGKDNIPECYSPVSPLSFKGKSYAQYSLRNPIERHFSFSLWFRTLHPSGNLMFTAGRIDYSILELEGGELRYRWDLGSGEGVVAVTSLRVDDGQWHHVSLERFGNTAEITVDGQHRGQGASPGSSDLLNLDTPHLYLGAEVRPWAGAQDPRQGLVGCVDDPRVDNTPLPLTHTTTTKVASLTRLTHVAPHCQAALQPPGVCGAHPCLNGGTCEERGSSFICQCHPRFQGSRCELDSNPCASSPCLNNGHCVNIENAYRCECPARVSGPRCQYMYCNPNPCLNRGVCEEGISGPICKCRGFTGAYCNIDINECAKNPCHNGGTCINSYGSFRCMCPGNATGTYCDAYRGSFIDIGMEEIIYIVIGIVAVFILGLIIVLAMHCRDRRAARRRQLIEQTNHVILKPKNTDNHNIYKRNSKLSNLEASQNPHGCTPRPDSYPTSPSEPAYMPLNNFDTIRSYGSAGDELENLPQYPREFVQNISKSNSLYHHHTPQINPLGTPRGSTLGSLVGSGLGSAICSPGTATPADTDSLHKPWKDALAHNLKDTYYENNKIQNDVKFRQGEYLSLKKLSVDGSSRDDASVRSGTSMDDIPGYHWDCSDWARPSQNPLPNIMEVPGGEVRDSSSYHSNESNESIVVEPPKNQPLMPPVEGPVDPGRDMETLPADELISECDTEFELESRPDLDTSQLLDPNSDAGAESDTSLFTPQPQRYETHPNQYLPHYQIGSETETEDERSKLLNTLDDPYSVHYQPAPISHLPEDRDGVTYSPYRIRSNRRHDTVKRFSEFGGDMSVISGMEDEEEGASLWGGEASNTSASDLDNVCDIEDSEVNSEFENDDKTKK</sequence>
<comment type="caution">
    <text evidence="19">The sequence shown here is derived from an EMBL/GenBank/DDBJ whole genome shotgun (WGS) entry which is preliminary data.</text>
</comment>
<evidence type="ECO:0000256" key="10">
    <source>
        <dbReference type="ARBA" id="ARBA00023157"/>
    </source>
</evidence>
<feature type="domain" description="Cadherin" evidence="18">
    <location>
        <begin position="262"/>
        <end position="371"/>
    </location>
</feature>
<feature type="domain" description="Cadherin" evidence="18">
    <location>
        <begin position="1943"/>
        <end position="2043"/>
    </location>
</feature>
<keyword evidence="5" id="KW-0677">Repeat</keyword>
<feature type="region of interest" description="Disordered" evidence="14">
    <location>
        <begin position="3769"/>
        <end position="3807"/>
    </location>
</feature>
<feature type="domain" description="Cadherin" evidence="18">
    <location>
        <begin position="375"/>
        <end position="472"/>
    </location>
</feature>
<evidence type="ECO:0000256" key="9">
    <source>
        <dbReference type="ARBA" id="ARBA00023136"/>
    </source>
</evidence>
<evidence type="ECO:0000256" key="2">
    <source>
        <dbReference type="ARBA" id="ARBA00022536"/>
    </source>
</evidence>
<feature type="domain" description="Cadherin" evidence="18">
    <location>
        <begin position="2674"/>
        <end position="2780"/>
    </location>
</feature>
<feature type="domain" description="Cadherin" evidence="18">
    <location>
        <begin position="2152"/>
        <end position="2264"/>
    </location>
</feature>
<keyword evidence="7" id="KW-0130">Cell adhesion</keyword>
<dbReference type="Gene3D" id="2.10.25.10">
    <property type="entry name" value="Laminin"/>
    <property type="match status" value="6"/>
</dbReference>
<dbReference type="SMART" id="SM00181">
    <property type="entry name" value="EGF"/>
    <property type="match status" value="6"/>
</dbReference>
<dbReference type="FunFam" id="2.60.40.60:FF:000032">
    <property type="entry name" value="FAT atypical cadherin 1"/>
    <property type="match status" value="1"/>
</dbReference>
<feature type="disulfide bond" evidence="13">
    <location>
        <begin position="3058"/>
        <end position="3075"/>
    </location>
</feature>
<dbReference type="GO" id="GO:0005509">
    <property type="term" value="F:calcium ion binding"/>
    <property type="evidence" value="ECO:0007669"/>
    <property type="project" value="UniProtKB-UniRule"/>
</dbReference>
<keyword evidence="20" id="KW-1185">Reference proteome</keyword>
<dbReference type="PROSITE" id="PS50268">
    <property type="entry name" value="CADHERIN_2"/>
    <property type="match status" value="28"/>
</dbReference>
<dbReference type="Gene3D" id="2.60.40.60">
    <property type="entry name" value="Cadherins"/>
    <property type="match status" value="28"/>
</dbReference>
<dbReference type="GO" id="GO:0048565">
    <property type="term" value="P:digestive tract development"/>
    <property type="evidence" value="ECO:0007669"/>
    <property type="project" value="UniProtKB-ARBA"/>
</dbReference>
<dbReference type="GO" id="GO:0035239">
    <property type="term" value="P:tube morphogenesis"/>
    <property type="evidence" value="ECO:0007669"/>
    <property type="project" value="UniProtKB-ARBA"/>
</dbReference>
<evidence type="ECO:0000313" key="19">
    <source>
        <dbReference type="EMBL" id="KAK8754141.1"/>
    </source>
</evidence>
<feature type="domain" description="Cadherin" evidence="18">
    <location>
        <begin position="1422"/>
        <end position="1522"/>
    </location>
</feature>
<evidence type="ECO:0000256" key="5">
    <source>
        <dbReference type="ARBA" id="ARBA00022737"/>
    </source>
</evidence>
<evidence type="ECO:0000256" key="15">
    <source>
        <dbReference type="SAM" id="Phobius"/>
    </source>
</evidence>
<feature type="domain" description="EGF-like" evidence="17">
    <location>
        <begin position="3401"/>
        <end position="3437"/>
    </location>
</feature>
<feature type="domain" description="EGF-like" evidence="17">
    <location>
        <begin position="3290"/>
        <end position="3326"/>
    </location>
</feature>
<dbReference type="GO" id="GO:0007431">
    <property type="term" value="P:salivary gland development"/>
    <property type="evidence" value="ECO:0007669"/>
    <property type="project" value="UniProtKB-ARBA"/>
</dbReference>
<feature type="domain" description="Cadherin" evidence="18">
    <location>
        <begin position="2464"/>
        <end position="2568"/>
    </location>
</feature>
<dbReference type="InterPro" id="IPR015919">
    <property type="entry name" value="Cadherin-like_sf"/>
</dbReference>
<dbReference type="GO" id="GO:0016477">
    <property type="term" value="P:cell migration"/>
    <property type="evidence" value="ECO:0007669"/>
    <property type="project" value="TreeGrafter"/>
</dbReference>
<dbReference type="GO" id="GO:0007424">
    <property type="term" value="P:open tracheal system development"/>
    <property type="evidence" value="ECO:0007669"/>
    <property type="project" value="UniProtKB-ARBA"/>
</dbReference>
<accession>A0AAW0YRB6</accession>
<evidence type="ECO:0000256" key="12">
    <source>
        <dbReference type="PROSITE-ProRule" id="PRU00043"/>
    </source>
</evidence>
<dbReference type="PROSITE" id="PS50025">
    <property type="entry name" value="LAM_G_DOMAIN"/>
    <property type="match status" value="1"/>
</dbReference>
<dbReference type="CDD" id="cd11304">
    <property type="entry name" value="Cadherin_repeat"/>
    <property type="match status" value="28"/>
</dbReference>
<evidence type="ECO:0000256" key="13">
    <source>
        <dbReference type="PROSITE-ProRule" id="PRU00076"/>
    </source>
</evidence>
<feature type="domain" description="Cadherin" evidence="18">
    <location>
        <begin position="1630"/>
        <end position="1731"/>
    </location>
</feature>
<evidence type="ECO:0000256" key="11">
    <source>
        <dbReference type="ARBA" id="ARBA00023180"/>
    </source>
</evidence>
<dbReference type="InterPro" id="IPR002126">
    <property type="entry name" value="Cadherin-like_dom"/>
</dbReference>
<dbReference type="CDD" id="cd00110">
    <property type="entry name" value="LamG"/>
    <property type="match status" value="1"/>
</dbReference>
<feature type="domain" description="Cadherin" evidence="18">
    <location>
        <begin position="595"/>
        <end position="693"/>
    </location>
</feature>
<name>A0AAW0YRB6_CHEQU</name>
<dbReference type="InterPro" id="IPR018097">
    <property type="entry name" value="EGF_Ca-bd_CS"/>
</dbReference>
<dbReference type="InterPro" id="IPR039808">
    <property type="entry name" value="Cadherin"/>
</dbReference>
<reference evidence="19 20" key="1">
    <citation type="journal article" date="2024" name="BMC Genomics">
        <title>Genome assembly of redclaw crayfish (Cherax quadricarinatus) provides insights into its immune adaptation and hypoxia tolerance.</title>
        <authorList>
            <person name="Liu Z."/>
            <person name="Zheng J."/>
            <person name="Li H."/>
            <person name="Fang K."/>
            <person name="Wang S."/>
            <person name="He J."/>
            <person name="Zhou D."/>
            <person name="Weng S."/>
            <person name="Chi M."/>
            <person name="Gu Z."/>
            <person name="He J."/>
            <person name="Li F."/>
            <person name="Wang M."/>
        </authorList>
    </citation>
    <scope>NUCLEOTIDE SEQUENCE [LARGE SCALE GENOMIC DNA]</scope>
    <source>
        <strain evidence="19">ZL_2023a</strain>
    </source>
</reference>
<evidence type="ECO:0000256" key="8">
    <source>
        <dbReference type="ARBA" id="ARBA00022989"/>
    </source>
</evidence>
<keyword evidence="8 15" id="KW-1133">Transmembrane helix</keyword>
<protein>
    <submittedName>
        <fullName evidence="19">Uncharacterized protein</fullName>
    </submittedName>
</protein>
<dbReference type="Proteomes" id="UP001445076">
    <property type="component" value="Unassembled WGS sequence"/>
</dbReference>
<dbReference type="Pfam" id="PF00028">
    <property type="entry name" value="Cadherin"/>
    <property type="match status" value="23"/>
</dbReference>
<comment type="subcellular location">
    <subcellularLocation>
        <location evidence="1">Membrane</location>
        <topology evidence="1">Single-pass membrane protein</topology>
    </subcellularLocation>
</comment>
<dbReference type="FunFam" id="2.60.40.60:FF:000041">
    <property type="entry name" value="FAT atypical cadherin 1"/>
    <property type="match status" value="1"/>
</dbReference>
<feature type="domain" description="Cadherin" evidence="18">
    <location>
        <begin position="1523"/>
        <end position="1629"/>
    </location>
</feature>
<dbReference type="Gene3D" id="2.60.120.200">
    <property type="match status" value="1"/>
</dbReference>
<dbReference type="GO" id="GO:0098858">
    <property type="term" value="C:actin-based cell projection"/>
    <property type="evidence" value="ECO:0007669"/>
    <property type="project" value="UniProtKB-ARBA"/>
</dbReference>
<evidence type="ECO:0000256" key="3">
    <source>
        <dbReference type="ARBA" id="ARBA00022692"/>
    </source>
</evidence>
<feature type="domain" description="Cadherin" evidence="18">
    <location>
        <begin position="1321"/>
        <end position="1421"/>
    </location>
</feature>
<keyword evidence="2 13" id="KW-0245">EGF-like domain</keyword>
<dbReference type="EMBL" id="JARKIK010000001">
    <property type="protein sequence ID" value="KAK8754141.1"/>
    <property type="molecule type" value="Genomic_DNA"/>
</dbReference>
<evidence type="ECO:0000259" key="17">
    <source>
        <dbReference type="PROSITE" id="PS50026"/>
    </source>
</evidence>
<keyword evidence="6 12" id="KW-0106">Calcium</keyword>
<dbReference type="FunFam" id="2.60.40.60:FF:000100">
    <property type="entry name" value="protocadherin Fat 2"/>
    <property type="match status" value="1"/>
</dbReference>
<dbReference type="FunFam" id="2.60.40.60:FF:000015">
    <property type="entry name" value="FAT atypical cadherin 1"/>
    <property type="match status" value="1"/>
</dbReference>
<evidence type="ECO:0000256" key="6">
    <source>
        <dbReference type="ARBA" id="ARBA00022837"/>
    </source>
</evidence>
<dbReference type="InterPro" id="IPR020894">
    <property type="entry name" value="Cadherin_CS"/>
</dbReference>
<evidence type="ECO:0000256" key="4">
    <source>
        <dbReference type="ARBA" id="ARBA00022729"/>
    </source>
</evidence>
<dbReference type="PRINTS" id="PR00205">
    <property type="entry name" value="CADHERIN"/>
</dbReference>
<dbReference type="GO" id="GO:0045296">
    <property type="term" value="F:cadherin binding"/>
    <property type="evidence" value="ECO:0007669"/>
    <property type="project" value="TreeGrafter"/>
</dbReference>
<dbReference type="GO" id="GO:0016342">
    <property type="term" value="C:catenin complex"/>
    <property type="evidence" value="ECO:0007669"/>
    <property type="project" value="TreeGrafter"/>
</dbReference>
<gene>
    <name evidence="19" type="ORF">OTU49_013571</name>
</gene>
<feature type="domain" description="Cadherin" evidence="18">
    <location>
        <begin position="800"/>
        <end position="904"/>
    </location>
</feature>
<feature type="region of interest" description="Disordered" evidence="14">
    <location>
        <begin position="3889"/>
        <end position="3912"/>
    </location>
</feature>
<feature type="domain" description="Cadherin" evidence="18">
    <location>
        <begin position="159"/>
        <end position="261"/>
    </location>
</feature>
<feature type="domain" description="Cadherin" evidence="18">
    <location>
        <begin position="905"/>
        <end position="1002"/>
    </location>
</feature>
<proteinExistence type="predicted"/>
<dbReference type="FunFam" id="2.60.40.60:FF:000021">
    <property type="entry name" value="FAT atypical cadherin 1"/>
    <property type="match status" value="2"/>
</dbReference>
<feature type="disulfide bond" evidence="13">
    <location>
        <begin position="3077"/>
        <end position="3086"/>
    </location>
</feature>
<feature type="domain" description="Cadherin" evidence="18">
    <location>
        <begin position="2796"/>
        <end position="2894"/>
    </location>
</feature>
<keyword evidence="4" id="KW-0732">Signal</keyword>
<keyword evidence="11" id="KW-0325">Glycoprotein</keyword>
<dbReference type="PANTHER" id="PTHR24027:SF438">
    <property type="entry name" value="CADHERIN 23"/>
    <property type="match status" value="1"/>
</dbReference>
<feature type="domain" description="Cadherin" evidence="18">
    <location>
        <begin position="1135"/>
        <end position="1216"/>
    </location>
</feature>
<feature type="domain" description="Laminin G" evidence="16">
    <location>
        <begin position="3106"/>
        <end position="3284"/>
    </location>
</feature>
<feature type="disulfide bond" evidence="13">
    <location>
        <begin position="3427"/>
        <end position="3436"/>
    </location>
</feature>
<feature type="domain" description="Cadherin" evidence="18">
    <location>
        <begin position="502"/>
        <end position="593"/>
    </location>
</feature>
<dbReference type="InterPro" id="IPR000742">
    <property type="entry name" value="EGF"/>
</dbReference>
<keyword evidence="3 15" id="KW-0812">Transmembrane</keyword>
<dbReference type="InterPro" id="IPR013320">
    <property type="entry name" value="ConA-like_dom_sf"/>
</dbReference>
<dbReference type="GO" id="GO:0008013">
    <property type="term" value="F:beta-catenin binding"/>
    <property type="evidence" value="ECO:0007669"/>
    <property type="project" value="TreeGrafter"/>
</dbReference>
<dbReference type="PROSITE" id="PS00232">
    <property type="entry name" value="CADHERIN_1"/>
    <property type="match status" value="12"/>
</dbReference>
<dbReference type="FunFam" id="2.60.40.60:FF:000026">
    <property type="entry name" value="FAT atypical cadherin 1"/>
    <property type="match status" value="2"/>
</dbReference>
<feature type="domain" description="Cadherin" evidence="18">
    <location>
        <begin position="2569"/>
        <end position="2673"/>
    </location>
</feature>
<dbReference type="FunFam" id="2.10.25.10:FF:000472">
    <property type="entry name" value="Uncharacterized protein, isoform A"/>
    <property type="match status" value="1"/>
</dbReference>
<organism evidence="19 20">
    <name type="scientific">Cherax quadricarinatus</name>
    <name type="common">Australian red claw crayfish</name>
    <dbReference type="NCBI Taxonomy" id="27406"/>
    <lineage>
        <taxon>Eukaryota</taxon>
        <taxon>Metazoa</taxon>
        <taxon>Ecdysozoa</taxon>
        <taxon>Arthropoda</taxon>
        <taxon>Crustacea</taxon>
        <taxon>Multicrustacea</taxon>
        <taxon>Malacostraca</taxon>
        <taxon>Eumalacostraca</taxon>
        <taxon>Eucarida</taxon>
        <taxon>Decapoda</taxon>
        <taxon>Pleocyemata</taxon>
        <taxon>Astacidea</taxon>
        <taxon>Parastacoidea</taxon>
        <taxon>Parastacidae</taxon>
        <taxon>Cherax</taxon>
    </lineage>
</organism>
<comment type="caution">
    <text evidence="13">Lacks conserved residue(s) required for the propagation of feature annotation.</text>
</comment>
<feature type="compositionally biased region" description="Low complexity" evidence="14">
    <location>
        <begin position="3717"/>
        <end position="3726"/>
    </location>
</feature>
<feature type="disulfide bond" evidence="13">
    <location>
        <begin position="3354"/>
        <end position="3363"/>
    </location>
</feature>
<dbReference type="SUPFAM" id="SSF49899">
    <property type="entry name" value="Concanavalin A-like lectins/glucanases"/>
    <property type="match status" value="1"/>
</dbReference>
<dbReference type="FunFam" id="2.60.40.60:FF:000013">
    <property type="entry name" value="Cadherin EGF LAG seven-pass G-type receptor"/>
    <property type="match status" value="3"/>
</dbReference>
<feature type="domain" description="Cadherin" evidence="18">
    <location>
        <begin position="1003"/>
        <end position="1116"/>
    </location>
</feature>
<keyword evidence="10 13" id="KW-1015">Disulfide bond</keyword>
<feature type="domain" description="Cadherin" evidence="18">
    <location>
        <begin position="1"/>
        <end position="56"/>
    </location>
</feature>
<dbReference type="InterPro" id="IPR000152">
    <property type="entry name" value="EGF-type_Asp/Asn_hydroxyl_site"/>
</dbReference>
<dbReference type="FunFam" id="2.60.40.60:FF:000080">
    <property type="entry name" value="FAT atypical cadherin 1"/>
    <property type="match status" value="1"/>
</dbReference>
<evidence type="ECO:0000259" key="18">
    <source>
        <dbReference type="PROSITE" id="PS50268"/>
    </source>
</evidence>
<dbReference type="FunFam" id="2.60.40.60:FF:000053">
    <property type="entry name" value="FAT atypical cadherin 3"/>
    <property type="match status" value="1"/>
</dbReference>
<dbReference type="PROSITE" id="PS50026">
    <property type="entry name" value="EGF_3"/>
    <property type="match status" value="5"/>
</dbReference>
<feature type="domain" description="EGF-like" evidence="17">
    <location>
        <begin position="3365"/>
        <end position="3399"/>
    </location>
</feature>
<evidence type="ECO:0000313" key="20">
    <source>
        <dbReference type="Proteomes" id="UP001445076"/>
    </source>
</evidence>
<feature type="domain" description="EGF-like" evidence="17">
    <location>
        <begin position="3049"/>
        <end position="3087"/>
    </location>
</feature>
<evidence type="ECO:0000259" key="16">
    <source>
        <dbReference type="PROSITE" id="PS50025"/>
    </source>
</evidence>
<feature type="region of interest" description="Disordered" evidence="14">
    <location>
        <begin position="3708"/>
        <end position="3739"/>
    </location>
</feature>
<feature type="transmembrane region" description="Helical" evidence="15">
    <location>
        <begin position="3451"/>
        <end position="3474"/>
    </location>
</feature>